<feature type="region of interest" description="Disordered" evidence="1">
    <location>
        <begin position="316"/>
        <end position="343"/>
    </location>
</feature>
<keyword evidence="2" id="KW-0732">Signal</keyword>
<comment type="caution">
    <text evidence="3">The sequence shown here is derived from an EMBL/GenBank/DDBJ whole genome shotgun (WGS) entry which is preliminary data.</text>
</comment>
<evidence type="ECO:0000256" key="2">
    <source>
        <dbReference type="SAM" id="SignalP"/>
    </source>
</evidence>
<feature type="region of interest" description="Disordered" evidence="1">
    <location>
        <begin position="489"/>
        <end position="521"/>
    </location>
</feature>
<feature type="region of interest" description="Disordered" evidence="1">
    <location>
        <begin position="253"/>
        <end position="289"/>
    </location>
</feature>
<feature type="compositionally biased region" description="Basic and acidic residues" evidence="1">
    <location>
        <begin position="324"/>
        <end position="343"/>
    </location>
</feature>
<name>A0ABD0STN0_LOXSC</name>
<proteinExistence type="predicted"/>
<feature type="signal peptide" evidence="2">
    <location>
        <begin position="1"/>
        <end position="22"/>
    </location>
</feature>
<evidence type="ECO:0000313" key="4">
    <source>
        <dbReference type="Proteomes" id="UP001549921"/>
    </source>
</evidence>
<sequence length="903" mass="109121">MYNWRLLLLAFFAVFQPIASFAERNLVDGRQQCCDHRLQRDSSYSLYGDNRFKSENRRINDQRLEIRDVRRDERRNEIRPTPEIDTFRDYRQRESPESRTRLSRTELLRERAPRREVRDVTAEQRARNYRVTDIAADRIRNAEIRRDNRFRDETRIFRTRNADEDLDQRNLVRRAIDSRRETRLMRDNVDEARRTRNIRDTREELRRTRDSIIRTDRLRTLDNERNTQEESLDRRAPATRFVLRTQRSVRSLDRLSRGSNDDRRLSFDNFRKAKQESENRDVRARERDDVRVGAERRHIETPVRERSEVDREISFRSSATRQAVRNERSVRSTDRLSKGSNDVRVRERDEVRNDAERRNIEIRFRERPEVDREIDSRFSATRRAVLRNQRSVRSSERLSTGSHDDRRLPFDIVRISKQERESRDMRGRDEVRNGVQRKNIEIRVRERSEVDREIGSRFSTTRQFVLRSQRSVRSLDRLSRGSNDDRRLSFENVRISKQERDNRESSTNSRDVRARERRDVRDETGRRNIEIRVRETLEVDREIGSRFLMSRRVDNNREQRLLANSRRNNEIRISANIGDGAYRIIRQRSNKDGYRSDRSLSRDFDSVSQFVVRSRMEAARESTDERITRQMRNIREDSRDNYRNNVRDTSLEDRRAREMTGKRLSRSETRLSENNRAHRSLNSREREINENRRTVDDRVAERMQNRRVQFLEQRENALRTLRNREEREQRDEGRASRRTIERSAIRERVSSEQRDAREFQRRNSETGNFRIRDNESRFRATSESRRSIRIIEKGNAYTREDSDARRDTIRNVIALKTNDRQNIDSRMKSNVDFSRNNVNTFNHKRVENENGAYENNWQNLIYTMQGIYLCSILIPMFMNNNSDKKKAKSVGLWTHFQKLVKTD</sequence>
<organism evidence="3 4">
    <name type="scientific">Loxostege sticticalis</name>
    <name type="common">Beet webworm moth</name>
    <dbReference type="NCBI Taxonomy" id="481309"/>
    <lineage>
        <taxon>Eukaryota</taxon>
        <taxon>Metazoa</taxon>
        <taxon>Ecdysozoa</taxon>
        <taxon>Arthropoda</taxon>
        <taxon>Hexapoda</taxon>
        <taxon>Insecta</taxon>
        <taxon>Pterygota</taxon>
        <taxon>Neoptera</taxon>
        <taxon>Endopterygota</taxon>
        <taxon>Lepidoptera</taxon>
        <taxon>Glossata</taxon>
        <taxon>Ditrysia</taxon>
        <taxon>Pyraloidea</taxon>
        <taxon>Crambidae</taxon>
        <taxon>Pyraustinae</taxon>
        <taxon>Loxostege</taxon>
    </lineage>
</organism>
<feature type="chain" id="PRO_5044816407" evidence="2">
    <location>
        <begin position="23"/>
        <end position="903"/>
    </location>
</feature>
<feature type="region of interest" description="Disordered" evidence="1">
    <location>
        <begin position="636"/>
        <end position="689"/>
    </location>
</feature>
<evidence type="ECO:0000256" key="1">
    <source>
        <dbReference type="SAM" id="MobiDB-lite"/>
    </source>
</evidence>
<reference evidence="3 4" key="1">
    <citation type="submission" date="2024-06" db="EMBL/GenBank/DDBJ databases">
        <title>A chromosome-level genome assembly of beet webworm, Loxostege sticticalis.</title>
        <authorList>
            <person name="Zhang Y."/>
        </authorList>
    </citation>
    <scope>NUCLEOTIDE SEQUENCE [LARGE SCALE GENOMIC DNA]</scope>
    <source>
        <strain evidence="3">AQ028</strain>
        <tissue evidence="3">Male pupae</tissue>
    </source>
</reference>
<feature type="region of interest" description="Disordered" evidence="1">
    <location>
        <begin position="722"/>
        <end position="785"/>
    </location>
</feature>
<dbReference type="AlphaFoldDB" id="A0ABD0STN0"/>
<gene>
    <name evidence="3" type="ORF">ABMA28_005156</name>
</gene>
<dbReference type="Proteomes" id="UP001549921">
    <property type="component" value="Unassembled WGS sequence"/>
</dbReference>
<accession>A0ABD0STN0</accession>
<protein>
    <submittedName>
        <fullName evidence="3">Uncharacterized protein</fullName>
    </submittedName>
</protein>
<evidence type="ECO:0000313" key="3">
    <source>
        <dbReference type="EMBL" id="KAL0821731.1"/>
    </source>
</evidence>
<dbReference type="EMBL" id="JBEDNZ010000017">
    <property type="protein sequence ID" value="KAL0821731.1"/>
    <property type="molecule type" value="Genomic_DNA"/>
</dbReference>